<proteinExistence type="predicted"/>
<keyword evidence="2" id="KW-1185">Reference proteome</keyword>
<evidence type="ECO:0000313" key="1">
    <source>
        <dbReference type="EMBL" id="AJE04021.1"/>
    </source>
</evidence>
<name>A0A0B5BIZ3_9BACT</name>
<dbReference type="Proteomes" id="UP000057609">
    <property type="component" value="Chromosome"/>
</dbReference>
<evidence type="ECO:0008006" key="3">
    <source>
        <dbReference type="Google" id="ProtNLM"/>
    </source>
</evidence>
<dbReference type="RefSeq" id="WP_039743601.1">
    <property type="nucleotide sequence ID" value="NZ_CP009788.1"/>
</dbReference>
<protein>
    <recommendedName>
        <fullName evidence="3">Diaminopimelate decarboxylase</fullName>
    </recommendedName>
</protein>
<dbReference type="STRING" id="345632.GPICK_12225"/>
<accession>A0A0B5BIZ3</accession>
<sequence>MAWKVVTVEYFDDWFLSLNASEQQDVLAAIFVLEQYGPTLGRPHVDSLKGTDKVKNLKELRVQRKGKPYRVFFAFDPLRQAVMLCGGDKTGNKQFYETMVPIAEREFLNYLQELE</sequence>
<evidence type="ECO:0000313" key="2">
    <source>
        <dbReference type="Proteomes" id="UP000057609"/>
    </source>
</evidence>
<dbReference type="EMBL" id="CP009788">
    <property type="protein sequence ID" value="AJE04021.1"/>
    <property type="molecule type" value="Genomic_DNA"/>
</dbReference>
<dbReference type="AlphaFoldDB" id="A0A0B5BIZ3"/>
<dbReference type="Pfam" id="PF05973">
    <property type="entry name" value="Gp49"/>
    <property type="match status" value="1"/>
</dbReference>
<dbReference type="KEGG" id="gpi:GPICK_12225"/>
<gene>
    <name evidence="1" type="ORF">GPICK_12225</name>
</gene>
<dbReference type="InterPro" id="IPR009241">
    <property type="entry name" value="HigB-like"/>
</dbReference>
<dbReference type="HOGENOM" id="CLU_107454_1_1_7"/>
<reference evidence="1 2" key="1">
    <citation type="journal article" date="2015" name="Genome Announc.">
        <title>Complete Genome of Geobacter pickeringii G13T, a Metal-Reducing Isolate from Sedimentary Kaolin Deposits.</title>
        <authorList>
            <person name="Badalamenti J.P."/>
            <person name="Bond D.R."/>
        </authorList>
    </citation>
    <scope>NUCLEOTIDE SEQUENCE [LARGE SCALE GENOMIC DNA]</scope>
    <source>
        <strain evidence="1 2">G13</strain>
    </source>
</reference>
<organism evidence="1 2">
    <name type="scientific">Geobacter pickeringii</name>
    <dbReference type="NCBI Taxonomy" id="345632"/>
    <lineage>
        <taxon>Bacteria</taxon>
        <taxon>Pseudomonadati</taxon>
        <taxon>Thermodesulfobacteriota</taxon>
        <taxon>Desulfuromonadia</taxon>
        <taxon>Geobacterales</taxon>
        <taxon>Geobacteraceae</taxon>
        <taxon>Geobacter</taxon>
    </lineage>
</organism>
<dbReference type="OrthoDB" id="330810at2"/>